<feature type="domain" description="Golgin subfamily A member 7/ERF4" evidence="8">
    <location>
        <begin position="252"/>
        <end position="364"/>
    </location>
</feature>
<dbReference type="AlphaFoldDB" id="A0A4V6MWN5"/>
<evidence type="ECO:0000256" key="2">
    <source>
        <dbReference type="ARBA" id="ARBA00007732"/>
    </source>
</evidence>
<reference evidence="9 10" key="1">
    <citation type="submission" date="2019-01" db="EMBL/GenBank/DDBJ databases">
        <title>Draft genome sequences of three monokaryotic isolates of the white-rot basidiomycete fungus Dichomitus squalens.</title>
        <authorList>
            <consortium name="DOE Joint Genome Institute"/>
            <person name="Lopez S.C."/>
            <person name="Andreopoulos B."/>
            <person name="Pangilinan J."/>
            <person name="Lipzen A."/>
            <person name="Riley R."/>
            <person name="Ahrendt S."/>
            <person name="Ng V."/>
            <person name="Barry K."/>
            <person name="Daum C."/>
            <person name="Grigoriev I.V."/>
            <person name="Hilden K.S."/>
            <person name="Makela M.R."/>
            <person name="de Vries R.P."/>
        </authorList>
    </citation>
    <scope>NUCLEOTIDE SEQUENCE [LARGE SCALE GENOMIC DNA]</scope>
    <source>
        <strain evidence="9 10">CBS 464.89</strain>
    </source>
</reference>
<feature type="compositionally biased region" description="Acidic residues" evidence="7">
    <location>
        <begin position="53"/>
        <end position="90"/>
    </location>
</feature>
<dbReference type="Proteomes" id="UP000292082">
    <property type="component" value="Unassembled WGS sequence"/>
</dbReference>
<comment type="similarity">
    <text evidence="2">Belongs to the ERF4 family.</text>
</comment>
<protein>
    <recommendedName>
        <fullName evidence="4">Ras modification protein ERF4</fullName>
    </recommendedName>
</protein>
<dbReference type="InterPro" id="IPR051371">
    <property type="entry name" value="Ras_palmitoyltransferase"/>
</dbReference>
<evidence type="ECO:0000256" key="6">
    <source>
        <dbReference type="ARBA" id="ARBA00023136"/>
    </source>
</evidence>
<proteinExistence type="inferred from homology"/>
<dbReference type="Pfam" id="PF10256">
    <property type="entry name" value="Erf4"/>
    <property type="match status" value="1"/>
</dbReference>
<keyword evidence="6" id="KW-0472">Membrane</keyword>
<evidence type="ECO:0000256" key="3">
    <source>
        <dbReference type="ARBA" id="ARBA00011396"/>
    </source>
</evidence>
<dbReference type="EMBL" id="ML145200">
    <property type="protein sequence ID" value="TBU53998.1"/>
    <property type="molecule type" value="Genomic_DNA"/>
</dbReference>
<organism evidence="9 10">
    <name type="scientific">Dichomitus squalens</name>
    <dbReference type="NCBI Taxonomy" id="114155"/>
    <lineage>
        <taxon>Eukaryota</taxon>
        <taxon>Fungi</taxon>
        <taxon>Dikarya</taxon>
        <taxon>Basidiomycota</taxon>
        <taxon>Agaricomycotina</taxon>
        <taxon>Agaricomycetes</taxon>
        <taxon>Polyporales</taxon>
        <taxon>Polyporaceae</taxon>
        <taxon>Dichomitus</taxon>
    </lineage>
</organism>
<evidence type="ECO:0000256" key="5">
    <source>
        <dbReference type="ARBA" id="ARBA00022824"/>
    </source>
</evidence>
<evidence type="ECO:0000256" key="7">
    <source>
        <dbReference type="SAM" id="MobiDB-lite"/>
    </source>
</evidence>
<sequence length="368" mass="40663">MNEPSALAPSTEPIPPAASAMSKLGLKTAPLEMDEPDTPLVIDISGPRRDTPDLDEGEEDEDEEEDDDDDDDDDDDEEEDDGDDDMEAGMDTELTIRVDGEDVTPRDSDATDADMPHSGKHTDGGSTLYGSTAAAGSGMGIGSGGEHVHEHPLRLDIHPPSPPLGPWDSTRERDDDDEPGEFGLAERRARASPHRYAMSGTKANKVHEFGNKRSHNRPLIPHSSYYFGPPPPDSAYGSDPVGQIGVHHPREIVRVERDYTGGELPQFTPTYPLELEGRITPTQFLETINAINELLLSAHSLSHAFVDNALAYFTLQVSRAVKKTHYEKEMDRLKALIDELNVQMYNPVGLHIKWPRSVAFLFLEIEYY</sequence>
<evidence type="ECO:0000313" key="9">
    <source>
        <dbReference type="EMBL" id="TBU53998.1"/>
    </source>
</evidence>
<keyword evidence="10" id="KW-1185">Reference proteome</keyword>
<evidence type="ECO:0000259" key="8">
    <source>
        <dbReference type="Pfam" id="PF10256"/>
    </source>
</evidence>
<feature type="compositionally biased region" description="Basic and acidic residues" evidence="7">
    <location>
        <begin position="146"/>
        <end position="157"/>
    </location>
</feature>
<dbReference type="PANTHER" id="PTHR13254">
    <property type="entry name" value="GOLGI AUTOANTIGEN, GOLGIN SUBFAMILY A, 7"/>
    <property type="match status" value="1"/>
</dbReference>
<dbReference type="PANTHER" id="PTHR13254:SF0">
    <property type="entry name" value="GOLGIN SUBFAMILY A MEMBER 7_ERF4 DOMAIN-CONTAINING PROTEIN"/>
    <property type="match status" value="1"/>
</dbReference>
<feature type="compositionally biased region" description="Basic and acidic residues" evidence="7">
    <location>
        <begin position="94"/>
        <end position="123"/>
    </location>
</feature>
<evidence type="ECO:0000256" key="4">
    <source>
        <dbReference type="ARBA" id="ARBA00018463"/>
    </source>
</evidence>
<evidence type="ECO:0000313" key="10">
    <source>
        <dbReference type="Proteomes" id="UP000292082"/>
    </source>
</evidence>
<evidence type="ECO:0000256" key="1">
    <source>
        <dbReference type="ARBA" id="ARBA00004406"/>
    </source>
</evidence>
<name>A0A4V6MWN5_9APHY</name>
<dbReference type="STRING" id="114155.A0A4V6MWN5"/>
<dbReference type="GO" id="GO:0031211">
    <property type="term" value="C:endoplasmic reticulum palmitoyltransferase complex"/>
    <property type="evidence" value="ECO:0007669"/>
    <property type="project" value="TreeGrafter"/>
</dbReference>
<dbReference type="GO" id="GO:0005789">
    <property type="term" value="C:endoplasmic reticulum membrane"/>
    <property type="evidence" value="ECO:0007669"/>
    <property type="project" value="UniProtKB-SubCell"/>
</dbReference>
<dbReference type="GO" id="GO:0006612">
    <property type="term" value="P:protein targeting to membrane"/>
    <property type="evidence" value="ECO:0007669"/>
    <property type="project" value="TreeGrafter"/>
</dbReference>
<feature type="region of interest" description="Disordered" evidence="7">
    <location>
        <begin position="1"/>
        <end position="187"/>
    </location>
</feature>
<comment type="subcellular location">
    <subcellularLocation>
        <location evidence="1">Endoplasmic reticulum membrane</location>
        <topology evidence="1">Peripheral membrane protein</topology>
    </subcellularLocation>
</comment>
<comment type="subunit">
    <text evidence="3">Interacts with ERF2.</text>
</comment>
<accession>A0A4V6MWN5</accession>
<dbReference type="InterPro" id="IPR019383">
    <property type="entry name" value="Golgin_A_7/ERF4"/>
</dbReference>
<keyword evidence="5" id="KW-0256">Endoplasmic reticulum</keyword>
<gene>
    <name evidence="9" type="ORF">BD310DRAFT_110554</name>
</gene>